<evidence type="ECO:0000313" key="2">
    <source>
        <dbReference type="EMBL" id="PKR80837.1"/>
    </source>
</evidence>
<reference evidence="2 3" key="1">
    <citation type="submission" date="2017-12" db="EMBL/GenBank/DDBJ databases">
        <title>The draft genome sequence of Brumimicrobium saltpan LHR20.</title>
        <authorList>
            <person name="Do Z.-J."/>
            <person name="Luo H.-R."/>
        </authorList>
    </citation>
    <scope>NUCLEOTIDE SEQUENCE [LARGE SCALE GENOMIC DNA]</scope>
    <source>
        <strain evidence="2 3">LHR20</strain>
    </source>
</reference>
<protein>
    <recommendedName>
        <fullName evidence="1">DUF6089 domain-containing protein</fullName>
    </recommendedName>
</protein>
<evidence type="ECO:0000313" key="3">
    <source>
        <dbReference type="Proteomes" id="UP000236654"/>
    </source>
</evidence>
<gene>
    <name evidence="2" type="ORF">CW751_08705</name>
</gene>
<dbReference type="Pfam" id="PF19573">
    <property type="entry name" value="DUF6089"/>
    <property type="match status" value="1"/>
</dbReference>
<name>A0A2I0R2P5_9FLAO</name>
<accession>A0A2I0R2P5</accession>
<sequence>MRSNFNSSKNWSMNKHEIFFAVGPSQFLGDLGGLNREGTQKSIVDLDWSSTRIGGGLGYRFRFHPRWATSTQLYFALVNGADSNTDEIIRRSRNLSFRSPILELSQRIEFIILANEKRGARYGLGKGMRTKADMLYIFTGISGFYYNPQTKINGSWTNLRPLKTEGQGLPNGADEYGNLSLAIPFGIGFKIAIGEFWRIGMEVSYNKTFTDYIDDVSTEYYDPAILASEVGQDAVYAANPAIENHSWFTEGMQRGNDQDKDAYLFANIVLTRNITYPKPKRGRRVKWRGRTKF</sequence>
<dbReference type="EMBL" id="PJNI01000008">
    <property type="protein sequence ID" value="PKR80837.1"/>
    <property type="molecule type" value="Genomic_DNA"/>
</dbReference>
<feature type="domain" description="DUF6089" evidence="1">
    <location>
        <begin position="12"/>
        <end position="216"/>
    </location>
</feature>
<organism evidence="2 3">
    <name type="scientific">Brumimicrobium salinarum</name>
    <dbReference type="NCBI Taxonomy" id="2058658"/>
    <lineage>
        <taxon>Bacteria</taxon>
        <taxon>Pseudomonadati</taxon>
        <taxon>Bacteroidota</taxon>
        <taxon>Flavobacteriia</taxon>
        <taxon>Flavobacteriales</taxon>
        <taxon>Crocinitomicaceae</taxon>
        <taxon>Brumimicrobium</taxon>
    </lineage>
</organism>
<comment type="caution">
    <text evidence="2">The sequence shown here is derived from an EMBL/GenBank/DDBJ whole genome shotgun (WGS) entry which is preliminary data.</text>
</comment>
<evidence type="ECO:0000259" key="1">
    <source>
        <dbReference type="Pfam" id="PF19573"/>
    </source>
</evidence>
<dbReference type="Proteomes" id="UP000236654">
    <property type="component" value="Unassembled WGS sequence"/>
</dbReference>
<dbReference type="AlphaFoldDB" id="A0A2I0R2P5"/>
<dbReference type="InterPro" id="IPR045743">
    <property type="entry name" value="DUF6089"/>
</dbReference>
<proteinExistence type="predicted"/>
<keyword evidence="3" id="KW-1185">Reference proteome</keyword>